<protein>
    <submittedName>
        <fullName evidence="2">Uncharacterized protein</fullName>
    </submittedName>
</protein>
<feature type="coiled-coil region" evidence="1">
    <location>
        <begin position="56"/>
        <end position="83"/>
    </location>
</feature>
<sequence length="85" mass="9444">MTASEPTADGEQERTDQITSEIADTIAHRAVPVADELRSRLFLIRDSAYEGDPESLQEIADLLSEKRKEIEAMEELAKAALARDD</sequence>
<dbReference type="RefSeq" id="WP_315910599.1">
    <property type="nucleotide sequence ID" value="NZ_JAOPKD010000044.1"/>
</dbReference>
<evidence type="ECO:0000313" key="2">
    <source>
        <dbReference type="EMBL" id="MCU4728649.1"/>
    </source>
</evidence>
<proteinExistence type="predicted"/>
<gene>
    <name evidence="2" type="ORF">OB914_17015</name>
</gene>
<dbReference type="EMBL" id="JAOPKD010000044">
    <property type="protein sequence ID" value="MCU4728649.1"/>
    <property type="molecule type" value="Genomic_DNA"/>
</dbReference>
<organism evidence="2 3">
    <name type="scientific">Halapricum hydrolyticum</name>
    <dbReference type="NCBI Taxonomy" id="2979991"/>
    <lineage>
        <taxon>Archaea</taxon>
        <taxon>Methanobacteriati</taxon>
        <taxon>Methanobacteriota</taxon>
        <taxon>Stenosarchaea group</taxon>
        <taxon>Halobacteria</taxon>
        <taxon>Halobacteriales</taxon>
        <taxon>Haloarculaceae</taxon>
        <taxon>Halapricum</taxon>
    </lineage>
</organism>
<evidence type="ECO:0000256" key="1">
    <source>
        <dbReference type="SAM" id="Coils"/>
    </source>
</evidence>
<accession>A0AAE3IF99</accession>
<name>A0AAE3IF99_9EURY</name>
<dbReference type="AlphaFoldDB" id="A0AAE3IF99"/>
<keyword evidence="1" id="KW-0175">Coiled coil</keyword>
<evidence type="ECO:0000313" key="3">
    <source>
        <dbReference type="Proteomes" id="UP001209746"/>
    </source>
</evidence>
<dbReference type="Proteomes" id="UP001209746">
    <property type="component" value="Unassembled WGS sequence"/>
</dbReference>
<reference evidence="2" key="1">
    <citation type="submission" date="2023-02" db="EMBL/GenBank/DDBJ databases">
        <title>Enrichment on poylsaccharides allowed isolation of novel metabolic and taxonomic groups of Haloarchaea.</title>
        <authorList>
            <person name="Sorokin D.Y."/>
            <person name="Elcheninov A.G."/>
            <person name="Khizhniak T.V."/>
            <person name="Kolganova T.V."/>
            <person name="Kublanov I.V."/>
        </authorList>
    </citation>
    <scope>NUCLEOTIDE SEQUENCE</scope>
    <source>
        <strain evidence="2">HArc-curdl7</strain>
    </source>
</reference>
<comment type="caution">
    <text evidence="2">The sequence shown here is derived from an EMBL/GenBank/DDBJ whole genome shotgun (WGS) entry which is preliminary data.</text>
</comment>